<dbReference type="Pfam" id="PF00593">
    <property type="entry name" value="TonB_dep_Rec_b-barrel"/>
    <property type="match status" value="1"/>
</dbReference>
<dbReference type="EMBL" id="JACIJJ010000001">
    <property type="protein sequence ID" value="MBB5696865.1"/>
    <property type="molecule type" value="Genomic_DNA"/>
</dbReference>
<accession>A0A7W9ALX3</accession>
<evidence type="ECO:0000256" key="13">
    <source>
        <dbReference type="SAM" id="SignalP"/>
    </source>
</evidence>
<dbReference type="InterPro" id="IPR000531">
    <property type="entry name" value="Beta-barrel_TonB"/>
</dbReference>
<protein>
    <submittedName>
        <fullName evidence="16">Iron complex outermembrane receptor protein</fullName>
    </submittedName>
</protein>
<keyword evidence="3 11" id="KW-1134">Transmembrane beta strand</keyword>
<feature type="signal peptide" evidence="13">
    <location>
        <begin position="1"/>
        <end position="25"/>
    </location>
</feature>
<dbReference type="PANTHER" id="PTHR32552">
    <property type="entry name" value="FERRICHROME IRON RECEPTOR-RELATED"/>
    <property type="match status" value="1"/>
</dbReference>
<dbReference type="Gene3D" id="2.40.170.20">
    <property type="entry name" value="TonB-dependent receptor, beta-barrel domain"/>
    <property type="match status" value="1"/>
</dbReference>
<keyword evidence="13" id="KW-0732">Signal</keyword>
<dbReference type="InterPro" id="IPR039426">
    <property type="entry name" value="TonB-dep_rcpt-like"/>
</dbReference>
<evidence type="ECO:0000256" key="2">
    <source>
        <dbReference type="ARBA" id="ARBA00022448"/>
    </source>
</evidence>
<feature type="domain" description="TonB-dependent receptor plug" evidence="15">
    <location>
        <begin position="55"/>
        <end position="161"/>
    </location>
</feature>
<evidence type="ECO:0000256" key="4">
    <source>
        <dbReference type="ARBA" id="ARBA00022496"/>
    </source>
</evidence>
<evidence type="ECO:0000256" key="9">
    <source>
        <dbReference type="ARBA" id="ARBA00023136"/>
    </source>
</evidence>
<gene>
    <name evidence="16" type="ORF">FHR19_000190</name>
</gene>
<evidence type="ECO:0000313" key="17">
    <source>
        <dbReference type="Proteomes" id="UP000557739"/>
    </source>
</evidence>
<evidence type="ECO:0000256" key="12">
    <source>
        <dbReference type="RuleBase" id="RU003357"/>
    </source>
</evidence>
<evidence type="ECO:0000259" key="14">
    <source>
        <dbReference type="Pfam" id="PF00593"/>
    </source>
</evidence>
<evidence type="ECO:0000256" key="3">
    <source>
        <dbReference type="ARBA" id="ARBA00022452"/>
    </source>
</evidence>
<proteinExistence type="inferred from homology"/>
<dbReference type="SUPFAM" id="SSF56935">
    <property type="entry name" value="Porins"/>
    <property type="match status" value="1"/>
</dbReference>
<feature type="chain" id="PRO_5030842376" evidence="13">
    <location>
        <begin position="26"/>
        <end position="768"/>
    </location>
</feature>
<evidence type="ECO:0000256" key="6">
    <source>
        <dbReference type="ARBA" id="ARBA00023004"/>
    </source>
</evidence>
<keyword evidence="7" id="KW-0406">Ion transport</keyword>
<name>A0A7W9ALX3_9SPHN</name>
<keyword evidence="6" id="KW-0408">Iron</keyword>
<keyword evidence="8 12" id="KW-0798">TonB box</keyword>
<evidence type="ECO:0000256" key="8">
    <source>
        <dbReference type="ARBA" id="ARBA00023077"/>
    </source>
</evidence>
<keyword evidence="16" id="KW-0675">Receptor</keyword>
<dbReference type="InterPro" id="IPR012910">
    <property type="entry name" value="Plug_dom"/>
</dbReference>
<keyword evidence="10 11" id="KW-0998">Cell outer membrane</keyword>
<dbReference type="AlphaFoldDB" id="A0A7W9ALX3"/>
<organism evidence="16 17">
    <name type="scientific">Sphingomonas yantingensis</name>
    <dbReference type="NCBI Taxonomy" id="1241761"/>
    <lineage>
        <taxon>Bacteria</taxon>
        <taxon>Pseudomonadati</taxon>
        <taxon>Pseudomonadota</taxon>
        <taxon>Alphaproteobacteria</taxon>
        <taxon>Sphingomonadales</taxon>
        <taxon>Sphingomonadaceae</taxon>
        <taxon>Sphingomonas</taxon>
    </lineage>
</organism>
<evidence type="ECO:0000256" key="7">
    <source>
        <dbReference type="ARBA" id="ARBA00023065"/>
    </source>
</evidence>
<evidence type="ECO:0000256" key="10">
    <source>
        <dbReference type="ARBA" id="ARBA00023237"/>
    </source>
</evidence>
<keyword evidence="4" id="KW-0410">Iron transport</keyword>
<evidence type="ECO:0000256" key="11">
    <source>
        <dbReference type="PROSITE-ProRule" id="PRU01360"/>
    </source>
</evidence>
<dbReference type="Pfam" id="PF07715">
    <property type="entry name" value="Plug"/>
    <property type="match status" value="1"/>
</dbReference>
<sequence>MTRFPKKCVLLAGCGLIAMATPAMAQDVPPPAATAQVEDDAADIIVTAQNRAERVEDVPIAIDVVGAEAIAQAGVTDFREVERIAPVLQITQDSQYTRVAVRGVGTNSNDEAQDQSIAINIDGEYLNRPNILNVSLFDLDRVEVLRGPQGTLYGRNATGGAINFITRKPGKEFGVNLNASYGNYNAFSVEGGVDVPFGDFGGLRLSGIYTDRDGYFYHPNIDARSGSAGTKGGRASLRLTPVSGLTVDLVGEYVEIDNIIPAFAAVNLNQGGRAPGAGCSGIGFTEVAPLTPGTQCIPTGTSYLQTIDRKTYNAPISGLSPNHIESTAIRGRLQYDFGAATFTYTGGYRDSSQDTKQALPPAYEFLEFGNNVETQSHEIRLSGNNPAGGFQWQVGGFYFDEKLDNVRGLFNRFIGPNGSFINFFTRDSQIKSYAAFGQVDVPLTQTLTVVGGIRYTHDDRTGVFGNYGFVFNAGRVDQTTVRPAPSIIRPEAKGEKVTWLAGLNYKPNADTLIYGKVATGYKAGGFDSVGSYDPESNTAYEVGGKFGIGPHQINTSAFYYDYKDLQASVLLNPAVGGQIFNAGKATIWGIEVEGNFKLSKNDTFNATFNYLNAKYDDLLAAYTVFSVGGADTSVGDLDTNPNTVTQPNLAGNKLPQSPDVIITLGYDHVFDLGNAGTLTASAFSRFKSDYFLDIFNYNDSRQRGFSQTDVALIYRPANEKFSVQAFVRNLEDAQPLAFGTFVAAGPDDIYNWTFGAPRTYGVRLTVDY</sequence>
<keyword evidence="17" id="KW-1185">Reference proteome</keyword>
<evidence type="ECO:0000256" key="1">
    <source>
        <dbReference type="ARBA" id="ARBA00004571"/>
    </source>
</evidence>
<evidence type="ECO:0000259" key="15">
    <source>
        <dbReference type="Pfam" id="PF07715"/>
    </source>
</evidence>
<comment type="subcellular location">
    <subcellularLocation>
        <location evidence="1 11">Cell outer membrane</location>
        <topology evidence="1 11">Multi-pass membrane protein</topology>
    </subcellularLocation>
</comment>
<dbReference type="Proteomes" id="UP000557739">
    <property type="component" value="Unassembled WGS sequence"/>
</dbReference>
<dbReference type="PANTHER" id="PTHR32552:SF81">
    <property type="entry name" value="TONB-DEPENDENT OUTER MEMBRANE RECEPTOR"/>
    <property type="match status" value="1"/>
</dbReference>
<keyword evidence="5 11" id="KW-0812">Transmembrane</keyword>
<keyword evidence="9 11" id="KW-0472">Membrane</keyword>
<dbReference type="GO" id="GO:0009279">
    <property type="term" value="C:cell outer membrane"/>
    <property type="evidence" value="ECO:0007669"/>
    <property type="project" value="UniProtKB-SubCell"/>
</dbReference>
<evidence type="ECO:0000313" key="16">
    <source>
        <dbReference type="EMBL" id="MBB5696865.1"/>
    </source>
</evidence>
<feature type="domain" description="TonB-dependent receptor-like beta-barrel" evidence="14">
    <location>
        <begin position="316"/>
        <end position="730"/>
    </location>
</feature>
<dbReference type="GO" id="GO:0006826">
    <property type="term" value="P:iron ion transport"/>
    <property type="evidence" value="ECO:0007669"/>
    <property type="project" value="UniProtKB-KW"/>
</dbReference>
<comment type="caution">
    <text evidence="16">The sequence shown here is derived from an EMBL/GenBank/DDBJ whole genome shotgun (WGS) entry which is preliminary data.</text>
</comment>
<reference evidence="16 17" key="1">
    <citation type="submission" date="2020-08" db="EMBL/GenBank/DDBJ databases">
        <title>Genomic Encyclopedia of Type Strains, Phase IV (KMG-IV): sequencing the most valuable type-strain genomes for metagenomic binning, comparative biology and taxonomic classification.</title>
        <authorList>
            <person name="Goeker M."/>
        </authorList>
    </citation>
    <scope>NUCLEOTIDE SEQUENCE [LARGE SCALE GENOMIC DNA]</scope>
    <source>
        <strain evidence="16 17">DSM 27244</strain>
    </source>
</reference>
<dbReference type="RefSeq" id="WP_184023380.1">
    <property type="nucleotide sequence ID" value="NZ_JACIJJ010000001.1"/>
</dbReference>
<dbReference type="PROSITE" id="PS52016">
    <property type="entry name" value="TONB_DEPENDENT_REC_3"/>
    <property type="match status" value="1"/>
</dbReference>
<dbReference type="InterPro" id="IPR036942">
    <property type="entry name" value="Beta-barrel_TonB_sf"/>
</dbReference>
<keyword evidence="2 11" id="KW-0813">Transport</keyword>
<comment type="similarity">
    <text evidence="11 12">Belongs to the TonB-dependent receptor family.</text>
</comment>
<evidence type="ECO:0000256" key="5">
    <source>
        <dbReference type="ARBA" id="ARBA00022692"/>
    </source>
</evidence>